<dbReference type="OrthoDB" id="154054at2"/>
<gene>
    <name evidence="3" type="ORF">EJP82_20960</name>
</gene>
<accession>A0A3S1BKE0</accession>
<dbReference type="InterPro" id="IPR042000">
    <property type="entry name" value="Sortase_D_2"/>
</dbReference>
<evidence type="ECO:0000256" key="1">
    <source>
        <dbReference type="ARBA" id="ARBA00022801"/>
    </source>
</evidence>
<evidence type="ECO:0000256" key="2">
    <source>
        <dbReference type="PIRSR" id="PIRSR605754-1"/>
    </source>
</evidence>
<dbReference type="SUPFAM" id="SSF63817">
    <property type="entry name" value="Sortase"/>
    <property type="match status" value="1"/>
</dbReference>
<name>A0A3S1BKE0_9BACL</name>
<sequence>MKKLVSYLIILIGVSIMVFPKANEWYLEAQGQKLLETAELSYEINQTNDMDDSINEQTQISYERVSRILDQQPEAEVETEEVNSENIDSQGEVKTAAKKESAPIAIIKIPKIDLKLPVLEGATKENMSRATTHMVETTKLGEIGNAAISAHRAHKKGRLFNRLNEVEVGDEIVIEMGKTSFNYIVYKISRVKPTDVSVLNRNKKDKILTLITCDPLVNPTHRLIVQAKIVE</sequence>
<dbReference type="Pfam" id="PF04203">
    <property type="entry name" value="Sortase"/>
    <property type="match status" value="1"/>
</dbReference>
<dbReference type="AlphaFoldDB" id="A0A3S1BKE0"/>
<evidence type="ECO:0000313" key="4">
    <source>
        <dbReference type="Proteomes" id="UP000279446"/>
    </source>
</evidence>
<feature type="active site" description="Proton donor/acceptor" evidence="2">
    <location>
        <position position="151"/>
    </location>
</feature>
<keyword evidence="1" id="KW-0378">Hydrolase</keyword>
<protein>
    <submittedName>
        <fullName evidence="3">Class D sortase</fullName>
    </submittedName>
</protein>
<dbReference type="Gene3D" id="2.40.260.10">
    <property type="entry name" value="Sortase"/>
    <property type="match status" value="1"/>
</dbReference>
<dbReference type="GO" id="GO:0016787">
    <property type="term" value="F:hydrolase activity"/>
    <property type="evidence" value="ECO:0007669"/>
    <property type="project" value="UniProtKB-KW"/>
</dbReference>
<dbReference type="InterPro" id="IPR023365">
    <property type="entry name" value="Sortase_dom-sf"/>
</dbReference>
<dbReference type="RefSeq" id="WP_127194009.1">
    <property type="nucleotide sequence ID" value="NZ_RZNY01000021.1"/>
</dbReference>
<dbReference type="InterPro" id="IPR005754">
    <property type="entry name" value="Sortase"/>
</dbReference>
<proteinExistence type="predicted"/>
<dbReference type="Proteomes" id="UP000279446">
    <property type="component" value="Unassembled WGS sequence"/>
</dbReference>
<feature type="active site" description="Acyl-thioester intermediate" evidence="2">
    <location>
        <position position="213"/>
    </location>
</feature>
<keyword evidence="4" id="KW-1185">Reference proteome</keyword>
<organism evidence="3 4">
    <name type="scientific">Paenibacillus anaericanus</name>
    <dbReference type="NCBI Taxonomy" id="170367"/>
    <lineage>
        <taxon>Bacteria</taxon>
        <taxon>Bacillati</taxon>
        <taxon>Bacillota</taxon>
        <taxon>Bacilli</taxon>
        <taxon>Bacillales</taxon>
        <taxon>Paenibacillaceae</taxon>
        <taxon>Paenibacillus</taxon>
    </lineage>
</organism>
<dbReference type="NCBIfam" id="TIGR01076">
    <property type="entry name" value="sortase_fam"/>
    <property type="match status" value="1"/>
</dbReference>
<comment type="caution">
    <text evidence="3">The sequence shown here is derived from an EMBL/GenBank/DDBJ whole genome shotgun (WGS) entry which is preliminary data.</text>
</comment>
<dbReference type="CDD" id="cd06166">
    <property type="entry name" value="Sortase_D_2"/>
    <property type="match status" value="1"/>
</dbReference>
<evidence type="ECO:0000313" key="3">
    <source>
        <dbReference type="EMBL" id="RUT43286.1"/>
    </source>
</evidence>
<reference evidence="3 4" key="1">
    <citation type="submission" date="2018-12" db="EMBL/GenBank/DDBJ databases">
        <authorList>
            <person name="Sun L."/>
            <person name="Chen Z."/>
        </authorList>
    </citation>
    <scope>NUCLEOTIDE SEQUENCE [LARGE SCALE GENOMIC DNA]</scope>
    <source>
        <strain evidence="3 4">DSM 15890</strain>
    </source>
</reference>
<dbReference type="EMBL" id="RZNY01000021">
    <property type="protein sequence ID" value="RUT43286.1"/>
    <property type="molecule type" value="Genomic_DNA"/>
</dbReference>